<evidence type="ECO:0000313" key="2">
    <source>
        <dbReference type="Proteomes" id="UP000004358"/>
    </source>
</evidence>
<dbReference type="STRING" id="314230.DSM3645_19183"/>
<protein>
    <submittedName>
        <fullName evidence="1">Uncharacterized protein</fullName>
    </submittedName>
</protein>
<proteinExistence type="predicted"/>
<dbReference type="HOGENOM" id="CLU_3420822_0_0_0"/>
<evidence type="ECO:0000313" key="1">
    <source>
        <dbReference type="EMBL" id="EAQ80151.1"/>
    </source>
</evidence>
<sequence>MTSKTLPFCKVTMIGNSLTFGKVT</sequence>
<dbReference type="Proteomes" id="UP000004358">
    <property type="component" value="Unassembled WGS sequence"/>
</dbReference>
<accession>A3ZT98</accession>
<gene>
    <name evidence="1" type="ORF">DSM3645_19183</name>
</gene>
<name>A3ZT98_9BACT</name>
<dbReference type="AlphaFoldDB" id="A3ZT98"/>
<organism evidence="1 2">
    <name type="scientific">Blastopirellula marina DSM 3645</name>
    <dbReference type="NCBI Taxonomy" id="314230"/>
    <lineage>
        <taxon>Bacteria</taxon>
        <taxon>Pseudomonadati</taxon>
        <taxon>Planctomycetota</taxon>
        <taxon>Planctomycetia</taxon>
        <taxon>Pirellulales</taxon>
        <taxon>Pirellulaceae</taxon>
        <taxon>Blastopirellula</taxon>
    </lineage>
</organism>
<dbReference type="EMBL" id="AANZ01000010">
    <property type="protein sequence ID" value="EAQ80151.1"/>
    <property type="molecule type" value="Genomic_DNA"/>
</dbReference>
<reference evidence="1 2" key="1">
    <citation type="submission" date="2006-02" db="EMBL/GenBank/DDBJ databases">
        <authorList>
            <person name="Amann R."/>
            <person name="Ferriera S."/>
            <person name="Johnson J."/>
            <person name="Kravitz S."/>
            <person name="Halpern A."/>
            <person name="Remington K."/>
            <person name="Beeson K."/>
            <person name="Tran B."/>
            <person name="Rogers Y.-H."/>
            <person name="Friedman R."/>
            <person name="Venter J.C."/>
        </authorList>
    </citation>
    <scope>NUCLEOTIDE SEQUENCE [LARGE SCALE GENOMIC DNA]</scope>
    <source>
        <strain evidence="1 2">DSM 3645</strain>
    </source>
</reference>
<comment type="caution">
    <text evidence="1">The sequence shown here is derived from an EMBL/GenBank/DDBJ whole genome shotgun (WGS) entry which is preliminary data.</text>
</comment>